<evidence type="ECO:0000313" key="7">
    <source>
        <dbReference type="EMBL" id="MCC9073453.1"/>
    </source>
</evidence>
<protein>
    <submittedName>
        <fullName evidence="7">Sterol desaturase family protein</fullName>
    </submittedName>
</protein>
<keyword evidence="4 5" id="KW-0472">Membrane</keyword>
<feature type="transmembrane region" description="Helical" evidence="5">
    <location>
        <begin position="148"/>
        <end position="170"/>
    </location>
</feature>
<dbReference type="PANTHER" id="PTHR11863">
    <property type="entry name" value="STEROL DESATURASE"/>
    <property type="match status" value="1"/>
</dbReference>
<comment type="subcellular location">
    <subcellularLocation>
        <location evidence="1">Membrane</location>
    </subcellularLocation>
</comment>
<evidence type="ECO:0000256" key="2">
    <source>
        <dbReference type="ARBA" id="ARBA00022692"/>
    </source>
</evidence>
<evidence type="ECO:0000256" key="3">
    <source>
        <dbReference type="ARBA" id="ARBA00022989"/>
    </source>
</evidence>
<evidence type="ECO:0000259" key="6">
    <source>
        <dbReference type="Pfam" id="PF04116"/>
    </source>
</evidence>
<dbReference type="RefSeq" id="WP_229990376.1">
    <property type="nucleotide sequence ID" value="NZ_JAJJMO010000001.1"/>
</dbReference>
<proteinExistence type="predicted"/>
<feature type="transmembrane region" description="Helical" evidence="5">
    <location>
        <begin position="54"/>
        <end position="73"/>
    </location>
</feature>
<name>A0ABS8MXR4_9FLAO</name>
<sequence>MVLEEWLNLLSYCNPVTVIGIFLVENLLLMLLAIGIGKLIDGEVTKIKKSDIKWVISTLLCNTLVTLIGYKLYQYQIIKIDFSTSLFTIVLDTLLLIFLMDFFMFCFHYLAHKLTWFRPIHQLHHTHIDTNVYSLFVLNPIETLGFGAIWLIIISVIEFNCISILLYLILNLSYGILGHLNKDIYPEFWNKNSATKWISTTKFHSNHHRNESHNFGFYFTIWDKIFKTII</sequence>
<feature type="transmembrane region" description="Helical" evidence="5">
    <location>
        <begin position="85"/>
        <end position="110"/>
    </location>
</feature>
<feature type="transmembrane region" description="Helical" evidence="5">
    <location>
        <begin position="12"/>
        <end position="34"/>
    </location>
</feature>
<evidence type="ECO:0000313" key="8">
    <source>
        <dbReference type="Proteomes" id="UP001430919"/>
    </source>
</evidence>
<accession>A0ABS8MXR4</accession>
<dbReference type="Proteomes" id="UP001430919">
    <property type="component" value="Unassembled WGS sequence"/>
</dbReference>
<feature type="domain" description="Fatty acid hydroxylase" evidence="6">
    <location>
        <begin position="94"/>
        <end position="228"/>
    </location>
</feature>
<dbReference type="Pfam" id="PF04116">
    <property type="entry name" value="FA_hydroxylase"/>
    <property type="match status" value="1"/>
</dbReference>
<gene>
    <name evidence="7" type="ORF">LNQ49_17905</name>
</gene>
<dbReference type="InterPro" id="IPR050307">
    <property type="entry name" value="Sterol_Desaturase_Related"/>
</dbReference>
<evidence type="ECO:0000256" key="4">
    <source>
        <dbReference type="ARBA" id="ARBA00023136"/>
    </source>
</evidence>
<organism evidence="7 8">
    <name type="scientific">Flavobacterium pisciphilum</name>
    <dbReference type="NCBI Taxonomy" id="2893755"/>
    <lineage>
        <taxon>Bacteria</taxon>
        <taxon>Pseudomonadati</taxon>
        <taxon>Bacteroidota</taxon>
        <taxon>Flavobacteriia</taxon>
        <taxon>Flavobacteriales</taxon>
        <taxon>Flavobacteriaceae</taxon>
        <taxon>Flavobacterium</taxon>
    </lineage>
</organism>
<reference evidence="7" key="1">
    <citation type="submission" date="2021-11" db="EMBL/GenBank/DDBJ databases">
        <title>Description of novel Flavobacterium species.</title>
        <authorList>
            <person name="Saticioglu I.B."/>
            <person name="Ay H."/>
            <person name="Altun S."/>
            <person name="Duman M."/>
        </authorList>
    </citation>
    <scope>NUCLEOTIDE SEQUENCE</scope>
    <source>
        <strain evidence="7">F-65</strain>
    </source>
</reference>
<keyword evidence="3 5" id="KW-1133">Transmembrane helix</keyword>
<dbReference type="InterPro" id="IPR006694">
    <property type="entry name" value="Fatty_acid_hydroxylase"/>
</dbReference>
<comment type="caution">
    <text evidence="7">The sequence shown here is derived from an EMBL/GenBank/DDBJ whole genome shotgun (WGS) entry which is preliminary data.</text>
</comment>
<dbReference type="EMBL" id="JAJJMO010000001">
    <property type="protein sequence ID" value="MCC9073453.1"/>
    <property type="molecule type" value="Genomic_DNA"/>
</dbReference>
<keyword evidence="8" id="KW-1185">Reference proteome</keyword>
<keyword evidence="2 5" id="KW-0812">Transmembrane</keyword>
<evidence type="ECO:0000256" key="5">
    <source>
        <dbReference type="SAM" id="Phobius"/>
    </source>
</evidence>
<evidence type="ECO:0000256" key="1">
    <source>
        <dbReference type="ARBA" id="ARBA00004370"/>
    </source>
</evidence>